<organism evidence="1">
    <name type="scientific">Rhizophora mucronata</name>
    <name type="common">Asiatic mangrove</name>
    <dbReference type="NCBI Taxonomy" id="61149"/>
    <lineage>
        <taxon>Eukaryota</taxon>
        <taxon>Viridiplantae</taxon>
        <taxon>Streptophyta</taxon>
        <taxon>Embryophyta</taxon>
        <taxon>Tracheophyta</taxon>
        <taxon>Spermatophyta</taxon>
        <taxon>Magnoliopsida</taxon>
        <taxon>eudicotyledons</taxon>
        <taxon>Gunneridae</taxon>
        <taxon>Pentapetalae</taxon>
        <taxon>rosids</taxon>
        <taxon>fabids</taxon>
        <taxon>Malpighiales</taxon>
        <taxon>Rhizophoraceae</taxon>
        <taxon>Rhizophora</taxon>
    </lineage>
</organism>
<evidence type="ECO:0000313" key="1">
    <source>
        <dbReference type="EMBL" id="MBX61805.1"/>
    </source>
</evidence>
<proteinExistence type="predicted"/>
<protein>
    <submittedName>
        <fullName evidence="1">Uncharacterized protein</fullName>
    </submittedName>
</protein>
<sequence length="61" mass="7156">MSISSAAKKFLRLFIHHDMPSDNFTEPFCQEFAFLHAVSSMKRNIYEFMQSKHQQKASDLC</sequence>
<dbReference type="EMBL" id="GGEC01081321">
    <property type="protein sequence ID" value="MBX61805.1"/>
    <property type="molecule type" value="Transcribed_RNA"/>
</dbReference>
<dbReference type="AlphaFoldDB" id="A0A2P2Q4A4"/>
<reference evidence="1" key="1">
    <citation type="submission" date="2018-02" db="EMBL/GenBank/DDBJ databases">
        <title>Rhizophora mucronata_Transcriptome.</title>
        <authorList>
            <person name="Meera S.P."/>
            <person name="Sreeshan A."/>
            <person name="Augustine A."/>
        </authorList>
    </citation>
    <scope>NUCLEOTIDE SEQUENCE</scope>
    <source>
        <tissue evidence="1">Leaf</tissue>
    </source>
</reference>
<name>A0A2P2Q4A4_RHIMU</name>
<accession>A0A2P2Q4A4</accession>